<dbReference type="Proteomes" id="UP000887013">
    <property type="component" value="Unassembled WGS sequence"/>
</dbReference>
<feature type="region of interest" description="Disordered" evidence="1">
    <location>
        <begin position="1"/>
        <end position="31"/>
    </location>
</feature>
<comment type="caution">
    <text evidence="2">The sequence shown here is derived from an EMBL/GenBank/DDBJ whole genome shotgun (WGS) entry which is preliminary data.</text>
</comment>
<evidence type="ECO:0000313" key="3">
    <source>
        <dbReference type="Proteomes" id="UP000887013"/>
    </source>
</evidence>
<gene>
    <name evidence="2" type="ORF">NPIL_293551</name>
</gene>
<dbReference type="EMBL" id="BMAW01109402">
    <property type="protein sequence ID" value="GFT38203.1"/>
    <property type="molecule type" value="Genomic_DNA"/>
</dbReference>
<evidence type="ECO:0000313" key="2">
    <source>
        <dbReference type="EMBL" id="GFT38203.1"/>
    </source>
</evidence>
<accession>A0A8X6NX78</accession>
<feature type="compositionally biased region" description="Basic and acidic residues" evidence="1">
    <location>
        <begin position="1"/>
        <end position="12"/>
    </location>
</feature>
<evidence type="ECO:0000256" key="1">
    <source>
        <dbReference type="SAM" id="MobiDB-lite"/>
    </source>
</evidence>
<organism evidence="2 3">
    <name type="scientific">Nephila pilipes</name>
    <name type="common">Giant wood spider</name>
    <name type="synonym">Nephila maculata</name>
    <dbReference type="NCBI Taxonomy" id="299642"/>
    <lineage>
        <taxon>Eukaryota</taxon>
        <taxon>Metazoa</taxon>
        <taxon>Ecdysozoa</taxon>
        <taxon>Arthropoda</taxon>
        <taxon>Chelicerata</taxon>
        <taxon>Arachnida</taxon>
        <taxon>Araneae</taxon>
        <taxon>Araneomorphae</taxon>
        <taxon>Entelegynae</taxon>
        <taxon>Araneoidea</taxon>
        <taxon>Nephilidae</taxon>
        <taxon>Nephila</taxon>
    </lineage>
</organism>
<protein>
    <submittedName>
        <fullName evidence="2">Uncharacterized protein</fullName>
    </submittedName>
</protein>
<proteinExistence type="predicted"/>
<sequence length="120" mass="14400">MHRSFGHREKYPQEMIHPTGSKRHQVNEGRVQDSFERKKWFPFIRKNKRLSGSDRVGKSHGMKKWFLPGNRKTSKLNKPAEYPSEYDWMFSYCQKFTPVRLPVRVTTANRRNYFGCIPCF</sequence>
<keyword evidence="3" id="KW-1185">Reference proteome</keyword>
<dbReference type="AlphaFoldDB" id="A0A8X6NX78"/>
<name>A0A8X6NX78_NEPPI</name>
<reference evidence="2" key="1">
    <citation type="submission" date="2020-08" db="EMBL/GenBank/DDBJ databases">
        <title>Multicomponent nature underlies the extraordinary mechanical properties of spider dragline silk.</title>
        <authorList>
            <person name="Kono N."/>
            <person name="Nakamura H."/>
            <person name="Mori M."/>
            <person name="Yoshida Y."/>
            <person name="Ohtoshi R."/>
            <person name="Malay A.D."/>
            <person name="Moran D.A.P."/>
            <person name="Tomita M."/>
            <person name="Numata K."/>
            <person name="Arakawa K."/>
        </authorList>
    </citation>
    <scope>NUCLEOTIDE SEQUENCE</scope>
</reference>